<feature type="domain" description="Bacterial Ig-like" evidence="4">
    <location>
        <begin position="3201"/>
        <end position="3275"/>
    </location>
</feature>
<dbReference type="Proteomes" id="UP000278792">
    <property type="component" value="Unassembled WGS sequence"/>
</dbReference>
<feature type="domain" description="Bacterial Ig-like" evidence="4">
    <location>
        <begin position="1867"/>
        <end position="1974"/>
    </location>
</feature>
<feature type="domain" description="Ig-like" evidence="2">
    <location>
        <begin position="271"/>
        <end position="298"/>
    </location>
</feature>
<comment type="caution">
    <text evidence="5">The sequence shown here is derived from an EMBL/GenBank/DDBJ whole genome shotgun (WGS) entry which is preliminary data.</text>
</comment>
<feature type="region of interest" description="Disordered" evidence="1">
    <location>
        <begin position="70"/>
        <end position="103"/>
    </location>
</feature>
<protein>
    <recommendedName>
        <fullName evidence="7">Ig-like domain-containing protein</fullName>
    </recommendedName>
</protein>
<feature type="domain" description="Ig-like" evidence="3">
    <location>
        <begin position="2557"/>
        <end position="2653"/>
    </location>
</feature>
<feature type="domain" description="Bacterial Ig-like" evidence="4">
    <location>
        <begin position="412"/>
        <end position="518"/>
    </location>
</feature>
<proteinExistence type="predicted"/>
<dbReference type="Pfam" id="PF12245">
    <property type="entry name" value="Big_3_2"/>
    <property type="match status" value="3"/>
</dbReference>
<feature type="domain" description="Bacterial Ig-like" evidence="4">
    <location>
        <begin position="3284"/>
        <end position="3348"/>
    </location>
</feature>
<feature type="domain" description="Bacterial Ig-like" evidence="4">
    <location>
        <begin position="1268"/>
        <end position="1370"/>
    </location>
</feature>
<feature type="region of interest" description="Disordered" evidence="1">
    <location>
        <begin position="1023"/>
        <end position="1044"/>
    </location>
</feature>
<evidence type="ECO:0000313" key="5">
    <source>
        <dbReference type="EMBL" id="ROV59506.1"/>
    </source>
</evidence>
<feature type="compositionally biased region" description="Polar residues" evidence="1">
    <location>
        <begin position="1034"/>
        <end position="1044"/>
    </location>
</feature>
<dbReference type="InterPro" id="IPR044016">
    <property type="entry name" value="Big_13"/>
</dbReference>
<feature type="domain" description="Bacterial Ig-like" evidence="4">
    <location>
        <begin position="1642"/>
        <end position="1741"/>
    </location>
</feature>
<feature type="domain" description="Bacterial Ig-like" evidence="4">
    <location>
        <begin position="2849"/>
        <end position="2929"/>
    </location>
</feature>
<organism evidence="5 6">
    <name type="scientific">Vibrio ponticus</name>
    <dbReference type="NCBI Taxonomy" id="265668"/>
    <lineage>
        <taxon>Bacteria</taxon>
        <taxon>Pseudomonadati</taxon>
        <taxon>Pseudomonadota</taxon>
        <taxon>Gammaproteobacteria</taxon>
        <taxon>Vibrionales</taxon>
        <taxon>Vibrionaceae</taxon>
        <taxon>Vibrio</taxon>
    </lineage>
</organism>
<feature type="domain" description="Bacterial Ig-like" evidence="4">
    <location>
        <begin position="1028"/>
        <end position="1134"/>
    </location>
</feature>
<feature type="compositionally biased region" description="Polar residues" evidence="1">
    <location>
        <begin position="70"/>
        <end position="96"/>
    </location>
</feature>
<feature type="domain" description="Bacterial Ig-like" evidence="4">
    <location>
        <begin position="316"/>
        <end position="409"/>
    </location>
</feature>
<sequence length="3462" mass="373129">VLLTNQENPVFNGKAEANAWVKVEVGGQTEWKQADSDGNWSITITDTGNELDEGVTRDYTITVVDSAGNTSSKTTGQYTLDENTSVSDVDLSNANDSGKDDTDNITNSESLFFNGVGEKDATIYYSLTGGDDYKVFTTVDSDGNWQADLALLESLSGNPATDYTVHFKSVDLAGNESTVDSVTFTVDRVDPTNFTNQGLDDGSNTTNANNLDDQRTSKESITLTGTIEEGVDVSITIDGVVTNAPVTVNGSTWSYLVDLSEFSASHAEFDGKEYTYTITATDTAGNQSVIKDQSFTIDTSARLDDVGLKAGSEGDTGRDSSHYGDDVTSAERPIFVGTAEKNAIVTLFIKAPGGTLVQSGVAITVSADNGDFEIQLADDLTVEGDYEYQIQVEDAAGNVTSSDGSFTYDNSVSPVEVVLDSASDTGASSSDHITKDTTPTFNVTVEPGSKVTFKLYGENNVVIFETTKVVTDGNWKLVLPEGIITPEQGGSDYRYEISATDEAGNTATDVGDLDLVVDNYLNLADVQLSNVTGSADVHNQAGGNALEITSEAQPQFSGKAEGGATVDILIKINGEFVKVGSTTLDGDQSQLNKPWVVTVGADQFTPEQGGNYEYKVVVTDIAGNPDEHIGEFVFDSATTVTADLDSSTDLGADNDDNLTNTNGDNNPIISGKAEAGSVITITVTHNGVEYDYELTLPYPTADQIDTQVDWEIDLSDGNLLKPSGTAPTFIEGEYSYVVNSTDIAGNSDSSTGSFTVDNSAPTVSGGFTTGDSTNDTGFADDDGITNNNQPTFSGEYSGINAAIAGSDESVEIYLTIDGRTFKASASNGEWEIDLSQSLQEVIGFGTNSQSVILRDNVTLTDQVDKPYIITAVDAAGNVTVLNDGKVTIDTETSIIADLAASSDLGPNNDDNKTSVIAPVIEGSDAEPGSRIYIEFDRGTVLRFPNAAGDGIELHDGKYYVIADEDGNWSITADGLISEANDTFSDIYQYKVTVTDIAGNTAVYDSNADNNNLDIKFKDPALDDSDGLKSDTENDTGLNQSDGITNNLTPDFTGQIATPDDAQFTVTVTFYKDGVVYKQFDSDTEGSVVITDNGTNLGSWTLSDVALPEGEYTYKVEASNDYGNKDSFEKTLVIDDTAPSLSIADVTLDLGSDSSMDLAVSGTDLGFGSDDKTSVTKPQFNIDLNESDAAVEFFILDENDNLIQSYSSTDNEITWNSSENRWELTSDNINLLAQGNYQYYVKATDVAGNATITDKSVFEIDTQVVVEGQLAAESDSGSSSDDGYTNNDALKFSGTVTDNDAGSRVKVTLYPGDNGQEQSLIVTVNDDGSWGVSFDSLGLTGVSDVPYKIEAWDIEGNHSEISGDDVKVVVDKVRPNTVTEVTMPATWGDNDAVNDTGDVGDWKTKENDPVISGKAEHEATVVITVHKLLLDEDGKPILDGEGKPQIDPDFDAETYTKYTTADSDEWHFQFGEGANSIMDADSTYQFTVDVYDKAGNKNEESFVQQVTNDSTINLTVQLAEEDKVDHQSSVDGSLTESDINPTDNIIRVATPTIEGTTDLDVNQISVELSNGESTVYTGLEVTKNADGTWFLDLSDAKHGISQLNDGHWTAIVKAEDTAGNQTTQNFEFEIDTTAPVEPTVELNSGVDHYDGITGLDLVSDTTPNFKGTAEEGSQIKLFIEDSKGNVFEYSAVDLVGSDGQWRMTVGNENWFGDDGKYNYYVTSTDKVGNISTSAEGEFRIDTTPPEISEITLISSGDANGLDLTDDKWLTNAVKDELTITGKIDPSEIYGGVINLYIDGKSTAAISLNIEDVLDQNSNGDFSFVLGDLSKSLTEGNHEIKIVAIDKAGNESDAFETVLEIDRSVELEAEFTSDTADPEDGWTFNPQPEFTGTSDENAVITVTIFDNDGKEVWKESTNATEQGNWTITATNPSNKDPNNPIPFPDGKYSYEISAVDHLGNATTDSDKVTGDFFVDTEAPVFNDDLQKLLVTEDGETVARNFILGEDQEIITSDRTLTFTGQSEALNLHGESIQATISIYVGSISADNLLKSDIVNISTGKYTITTDEMPYGVHDIFLVSTDKAGNETVIQEQITIRPNQLPVTVFLDDDANSSTLEDTLTNITNPKIYGEATPYSTVSVSLMVNGQKVTFTTTAEIDGTWELQFGSGDFGTYNSDSAGEFKPIDASVTDEQLATGNYYLPDGKYDIEVNVSKDGVDFKDDSYTSNSLNGLEIDTQNTLTNVQVEGSEDGLTNSQTLNISGKTDPGAEVRVILTKKGESYDSDDALDLSYTANSSGGFTVAASDLEDGVEYTYWITSVDEAGNMTGFNPEEPNKYPSGSVGQIIIDRVTPEIEGGVVADANNITPGPDDADETAHYITRDDSPTFKGTLTGDFNDAYILLNGSQKFYIAQGGEKAIAVDGGVITLVERTGETDVWDWSYTLPHQEDGTYNFDLVTNDVAGNEDSFEGVMRVKTAINFQVSLENDSGESTDFVTKDLTSVDGEEGYLTFKCLTEADNTITATLYDEEGNIVGGPLDVEVDQTNSSNISFLLPVDPNGGYLEGKYTVEFTVTDEAGNHLSTDDQKVTQEIVYDKTPPTVTIGLDGASDTGDIEVFDDAVATDNKTMEANPVITGEGEPGADIYLKVYQSVYNQTSGKYEKSGNAFIVVSTQVSDSGSWSYRPEPGQLLGDQADGTFIVAVTSQDKAGNLSGDPIEMDLSIRTSEPEIGTWKILAKTDKDNTVEQTGVDENGNPIYVVNDANDAKEIYFQGEGATAGDTIRITIHGVEYKTIVEQDGTWSITTDPMPDLEYPFMIQALDDVGHVVTENSTVIFDSGITLTADFIEEDGWYWTHNTSNPNPEVKIYTEKDNLIEITITGPDGYIHTETFYAESTAFTYVRDEGHIYADGSYEMTIKASDKAGNTADDRVVKFTVDTKLDKMPDPEISIYENGVVSFHGKSDDKYEDTDLNIYYTNDPNFTVRVDKDSLGGEGIRAFYVKIFDLDGKEIKRYGTDEIKNGDVFEIKLRDLLTHTDGVASEYKVELVYKDKAGNTPTDDAGNDIKTEFIVSVNEKTTATGTHLTTEFVVTDLDTGVTYTEDNKVHIGQSKPVISGFGAEVGAQVTIIISGNGLNPSIIETVEVTDDGTWTFNPDRTFDDGLYEIDVIIKDKWGNDTHYEEDMLIDTFAPVIAMDKVEGDIDYLTDDVLWNTDSGKLSGVLTDRDASLTIQIGDGDAIDVTVDSNGRWEFNFTDELVDGETVDVKLTATDEAGNSSDKEFELTYDSREQMPFINDELTRSTDTGESSSDGVTNEALPTFEGRAEPNSEITLEIAGDKISTQVDSYGEWKIDLSKELGESGELLTLAEGDNDYTLTESQNGEVTRNDSGTIHLDTQAPSIIPDSIGYSDTTLSGLATEDGDIVEIFDQQGNELGEATVADGSWSVGDITGGQTVDIVISDVAGNETKVDDFTI</sequence>
<evidence type="ECO:0008006" key="7">
    <source>
        <dbReference type="Google" id="ProtNLM"/>
    </source>
</evidence>
<gene>
    <name evidence="5" type="ORF">EGH82_13480</name>
</gene>
<evidence type="ECO:0000259" key="2">
    <source>
        <dbReference type="Pfam" id="PF12245"/>
    </source>
</evidence>
<dbReference type="Pfam" id="PF19077">
    <property type="entry name" value="Big_13"/>
    <property type="match status" value="15"/>
</dbReference>
<dbReference type="InterPro" id="IPR013783">
    <property type="entry name" value="Ig-like_fold"/>
</dbReference>
<feature type="domain" description="Bacterial Ig-like" evidence="4">
    <location>
        <begin position="1161"/>
        <end position="1261"/>
    </location>
</feature>
<feature type="domain" description="Ig-like" evidence="2">
    <location>
        <begin position="1479"/>
        <end position="1498"/>
    </location>
</feature>
<evidence type="ECO:0000313" key="6">
    <source>
        <dbReference type="Proteomes" id="UP000278792"/>
    </source>
</evidence>
<feature type="domain" description="Bacterial Ig-like" evidence="4">
    <location>
        <begin position="3084"/>
        <end position="3177"/>
    </location>
</feature>
<dbReference type="NCBIfam" id="NF033510">
    <property type="entry name" value="Ca_tandemer"/>
    <property type="match status" value="5"/>
</dbReference>
<feature type="domain" description="Ig-like" evidence="2">
    <location>
        <begin position="570"/>
        <end position="635"/>
    </location>
</feature>
<feature type="non-terminal residue" evidence="5">
    <location>
        <position position="1"/>
    </location>
</feature>
<reference evidence="5 6" key="1">
    <citation type="submission" date="2018-11" db="EMBL/GenBank/DDBJ databases">
        <title>Vibrio ponticus strain CAIM 1751 pathogenic for the snapper Lutjanus guttatus.</title>
        <authorList>
            <person name="Soto-Rodriguez S."/>
            <person name="Lozano-Olvera R."/>
            <person name="Gomez-Gil B."/>
        </authorList>
    </citation>
    <scope>NUCLEOTIDE SEQUENCE [LARGE SCALE GENOMIC DNA]</scope>
    <source>
        <strain evidence="5 6">CAIM 1751</strain>
    </source>
</reference>
<feature type="domain" description="Bacterial Ig-like" evidence="4">
    <location>
        <begin position="86"/>
        <end position="187"/>
    </location>
</feature>
<evidence type="ECO:0000259" key="4">
    <source>
        <dbReference type="Pfam" id="PF19077"/>
    </source>
</evidence>
<dbReference type="Pfam" id="PF13750">
    <property type="entry name" value="Big_3_3"/>
    <property type="match status" value="1"/>
</dbReference>
<accession>A0A3N3DYP2</accession>
<feature type="domain" description="Bacterial Ig-like" evidence="4">
    <location>
        <begin position="3"/>
        <end position="81"/>
    </location>
</feature>
<name>A0A3N3DYP2_9VIBR</name>
<evidence type="ECO:0000256" key="1">
    <source>
        <dbReference type="SAM" id="MobiDB-lite"/>
    </source>
</evidence>
<dbReference type="EMBL" id="RKIK01000039">
    <property type="protein sequence ID" value="ROV59506.1"/>
    <property type="molecule type" value="Genomic_DNA"/>
</dbReference>
<feature type="domain" description="Bacterial Ig-like" evidence="4">
    <location>
        <begin position="638"/>
        <end position="758"/>
    </location>
</feature>
<feature type="domain" description="Bacterial Ig-like" evidence="4">
    <location>
        <begin position="1534"/>
        <end position="1631"/>
    </location>
</feature>
<evidence type="ECO:0000259" key="3">
    <source>
        <dbReference type="Pfam" id="PF13750"/>
    </source>
</evidence>
<dbReference type="InterPro" id="IPR022038">
    <property type="entry name" value="Ig-like_bact"/>
</dbReference>
<dbReference type="Gene3D" id="2.60.40.10">
    <property type="entry name" value="Immunoglobulins"/>
    <property type="match status" value="24"/>
</dbReference>